<organism evidence="3 4">
    <name type="scientific">Sulfitobacter pontiacus</name>
    <dbReference type="NCBI Taxonomy" id="60137"/>
    <lineage>
        <taxon>Bacteria</taxon>
        <taxon>Pseudomonadati</taxon>
        <taxon>Pseudomonadota</taxon>
        <taxon>Alphaproteobacteria</taxon>
        <taxon>Rhodobacterales</taxon>
        <taxon>Roseobacteraceae</taxon>
        <taxon>Sulfitobacter</taxon>
    </lineage>
</organism>
<dbReference type="Gene3D" id="1.20.1050.10">
    <property type="match status" value="1"/>
</dbReference>
<feature type="domain" description="GST N-terminal" evidence="1">
    <location>
        <begin position="1"/>
        <end position="81"/>
    </location>
</feature>
<dbReference type="SUPFAM" id="SSF47616">
    <property type="entry name" value="GST C-terminal domain-like"/>
    <property type="match status" value="1"/>
</dbReference>
<dbReference type="STRING" id="60137.SAMN04488041_10527"/>
<dbReference type="GO" id="GO:0016740">
    <property type="term" value="F:transferase activity"/>
    <property type="evidence" value="ECO:0007669"/>
    <property type="project" value="UniProtKB-KW"/>
</dbReference>
<dbReference type="Pfam" id="PF02798">
    <property type="entry name" value="GST_N"/>
    <property type="match status" value="1"/>
</dbReference>
<dbReference type="CDD" id="cd03057">
    <property type="entry name" value="GST_N_Beta"/>
    <property type="match status" value="1"/>
</dbReference>
<dbReference type="PANTHER" id="PTHR44051:SF8">
    <property type="entry name" value="GLUTATHIONE S-TRANSFERASE GSTA"/>
    <property type="match status" value="1"/>
</dbReference>
<dbReference type="InterPro" id="IPR010987">
    <property type="entry name" value="Glutathione-S-Trfase_C-like"/>
</dbReference>
<evidence type="ECO:0000313" key="3">
    <source>
        <dbReference type="EMBL" id="SDX19278.1"/>
    </source>
</evidence>
<dbReference type="SUPFAM" id="SSF52833">
    <property type="entry name" value="Thioredoxin-like"/>
    <property type="match status" value="1"/>
</dbReference>
<dbReference type="InterPro" id="IPR036282">
    <property type="entry name" value="Glutathione-S-Trfase_C_sf"/>
</dbReference>
<evidence type="ECO:0000313" key="4">
    <source>
        <dbReference type="Proteomes" id="UP000183076"/>
    </source>
</evidence>
<dbReference type="PANTHER" id="PTHR44051">
    <property type="entry name" value="GLUTATHIONE S-TRANSFERASE-RELATED"/>
    <property type="match status" value="1"/>
</dbReference>
<dbReference type="Pfam" id="PF13410">
    <property type="entry name" value="GST_C_2"/>
    <property type="match status" value="1"/>
</dbReference>
<dbReference type="SFLD" id="SFLDG00358">
    <property type="entry name" value="Main_(cytGST)"/>
    <property type="match status" value="1"/>
</dbReference>
<keyword evidence="3" id="KW-0808">Transferase</keyword>
<dbReference type="SFLD" id="SFLDS00019">
    <property type="entry name" value="Glutathione_Transferase_(cytos"/>
    <property type="match status" value="1"/>
</dbReference>
<name>A0A1H2ZQY9_9RHOB</name>
<dbReference type="PROSITE" id="PS50405">
    <property type="entry name" value="GST_CTER"/>
    <property type="match status" value="1"/>
</dbReference>
<sequence>MLTLYYTPGTISVAVAIAIEEAALPYQPVRVDFATAEQTKPEYLAINPKGRVPALRLEDDTILTETGALLDYVAAIAPKAGMVPTDPTAAAQMRSAMYYLASTMHVAHAHKMRGSRWAKQQSSFEDMTAQVPETMAACADFVESDILRGPYVLGDDFSLADPYLFVVCNWLEGDGVDTAAYPKITTFMQQMTARASVAAVKDKGML</sequence>
<feature type="domain" description="GST C-terminal" evidence="2">
    <location>
        <begin position="86"/>
        <end position="206"/>
    </location>
</feature>
<dbReference type="GeneID" id="94020214"/>
<dbReference type="PROSITE" id="PS50404">
    <property type="entry name" value="GST_NTER"/>
    <property type="match status" value="1"/>
</dbReference>
<dbReference type="InterPro" id="IPR036249">
    <property type="entry name" value="Thioredoxin-like_sf"/>
</dbReference>
<dbReference type="Proteomes" id="UP000183076">
    <property type="component" value="Unassembled WGS sequence"/>
</dbReference>
<dbReference type="Gene3D" id="3.40.30.10">
    <property type="entry name" value="Glutaredoxin"/>
    <property type="match status" value="1"/>
</dbReference>
<protein>
    <submittedName>
        <fullName evidence="3">Glutathione S-transferase</fullName>
    </submittedName>
</protein>
<evidence type="ECO:0000259" key="1">
    <source>
        <dbReference type="PROSITE" id="PS50404"/>
    </source>
</evidence>
<gene>
    <name evidence="3" type="ORF">SAMN04488041_10527</name>
</gene>
<dbReference type="InterPro" id="IPR040079">
    <property type="entry name" value="Glutathione_S-Trfase"/>
</dbReference>
<reference evidence="4" key="1">
    <citation type="submission" date="2016-10" db="EMBL/GenBank/DDBJ databases">
        <authorList>
            <person name="Varghese N."/>
            <person name="Submissions S."/>
        </authorList>
    </citation>
    <scope>NUCLEOTIDE SEQUENCE [LARGE SCALE GENOMIC DNA]</scope>
    <source>
        <strain evidence="4">DSM 10014</strain>
    </source>
</reference>
<dbReference type="CDD" id="cd03188">
    <property type="entry name" value="GST_C_Beta"/>
    <property type="match status" value="1"/>
</dbReference>
<proteinExistence type="predicted"/>
<dbReference type="EMBL" id="FNNB01000005">
    <property type="protein sequence ID" value="SDX19278.1"/>
    <property type="molecule type" value="Genomic_DNA"/>
</dbReference>
<dbReference type="SFLD" id="SFLDG01150">
    <property type="entry name" value="Main.1:_Beta-like"/>
    <property type="match status" value="1"/>
</dbReference>
<accession>A0A1H2ZQY9</accession>
<dbReference type="RefSeq" id="WP_074636320.1">
    <property type="nucleotide sequence ID" value="NZ_CP160849.1"/>
</dbReference>
<dbReference type="InterPro" id="IPR004045">
    <property type="entry name" value="Glutathione_S-Trfase_N"/>
</dbReference>
<dbReference type="AlphaFoldDB" id="A0A1H2ZQY9"/>
<evidence type="ECO:0000259" key="2">
    <source>
        <dbReference type="PROSITE" id="PS50405"/>
    </source>
</evidence>